<evidence type="ECO:0000313" key="3">
    <source>
        <dbReference type="Proteomes" id="UP000184330"/>
    </source>
</evidence>
<dbReference type="AlphaFoldDB" id="A0A1L7X1S2"/>
<reference evidence="2 3" key="1">
    <citation type="submission" date="2016-03" db="EMBL/GenBank/DDBJ databases">
        <authorList>
            <person name="Ploux O."/>
        </authorList>
    </citation>
    <scope>NUCLEOTIDE SEQUENCE [LARGE SCALE GENOMIC DNA]</scope>
    <source>
        <strain evidence="2 3">UAMH 11012</strain>
    </source>
</reference>
<evidence type="ECO:0000313" key="2">
    <source>
        <dbReference type="EMBL" id="CZR58976.1"/>
    </source>
</evidence>
<organism evidence="2 3">
    <name type="scientific">Phialocephala subalpina</name>
    <dbReference type="NCBI Taxonomy" id="576137"/>
    <lineage>
        <taxon>Eukaryota</taxon>
        <taxon>Fungi</taxon>
        <taxon>Dikarya</taxon>
        <taxon>Ascomycota</taxon>
        <taxon>Pezizomycotina</taxon>
        <taxon>Leotiomycetes</taxon>
        <taxon>Helotiales</taxon>
        <taxon>Mollisiaceae</taxon>
        <taxon>Phialocephala</taxon>
        <taxon>Phialocephala fortinii species complex</taxon>
    </lineage>
</organism>
<dbReference type="EMBL" id="FJOG01000013">
    <property type="protein sequence ID" value="CZR58976.1"/>
    <property type="molecule type" value="Genomic_DNA"/>
</dbReference>
<keyword evidence="3" id="KW-1185">Reference proteome</keyword>
<dbReference type="Proteomes" id="UP000184330">
    <property type="component" value="Unassembled WGS sequence"/>
</dbReference>
<evidence type="ECO:0000256" key="1">
    <source>
        <dbReference type="SAM" id="MobiDB-lite"/>
    </source>
</evidence>
<feature type="region of interest" description="Disordered" evidence="1">
    <location>
        <begin position="1"/>
        <end position="24"/>
    </location>
</feature>
<accession>A0A1L7X1S2</accession>
<gene>
    <name evidence="2" type="ORF">PAC_08868</name>
</gene>
<protein>
    <submittedName>
        <fullName evidence="2">Uncharacterized protein</fullName>
    </submittedName>
</protein>
<sequence>MQNFSYPHSAGGHASHTPLSNESSKRQPLLQLRAKFVAPATRQSRQGYCSVLLSKILSLCWPRPSGKAEIHQLLGSIPSVHLRKPEVRKNGLNSSRFLVCFASHYETERITHLLLEDTSLTERTRVHHCLFPFSGRQQAFHISTERRARDVLQDRRGDPAQDGVSWSDLRLEHKGHMCDAEG</sequence>
<proteinExistence type="predicted"/>
<name>A0A1L7X1S2_9HELO</name>